<organism evidence="1 2">
    <name type="scientific">Tritrichomonas musculus</name>
    <dbReference type="NCBI Taxonomy" id="1915356"/>
    <lineage>
        <taxon>Eukaryota</taxon>
        <taxon>Metamonada</taxon>
        <taxon>Parabasalia</taxon>
        <taxon>Tritrichomonadida</taxon>
        <taxon>Tritrichomonadidae</taxon>
        <taxon>Tritrichomonas</taxon>
    </lineage>
</organism>
<accession>A0ABR2IMR5</accession>
<reference evidence="1 2" key="1">
    <citation type="submission" date="2024-04" db="EMBL/GenBank/DDBJ databases">
        <title>Tritrichomonas musculus Genome.</title>
        <authorList>
            <person name="Alves-Ferreira E."/>
            <person name="Grigg M."/>
            <person name="Lorenzi H."/>
            <person name="Galac M."/>
        </authorList>
    </citation>
    <scope>NUCLEOTIDE SEQUENCE [LARGE SCALE GENOMIC DNA]</scope>
    <source>
        <strain evidence="1 2">EAF2021</strain>
    </source>
</reference>
<dbReference type="Proteomes" id="UP001470230">
    <property type="component" value="Unassembled WGS sequence"/>
</dbReference>
<evidence type="ECO:0000313" key="1">
    <source>
        <dbReference type="EMBL" id="KAK8864784.1"/>
    </source>
</evidence>
<dbReference type="EMBL" id="JAPFFF010000016">
    <property type="protein sequence ID" value="KAK8864784.1"/>
    <property type="molecule type" value="Genomic_DNA"/>
</dbReference>
<sequence>MREALNDFDYKNRLQIEFIEKFRENREWIFSSNMHSQIIKPEYIEEMRNSSINVNRIIACYFKFPICMNIDTFLMIQAQKIFSLFNCPNCKYTWMLFRKYLLEMILESWSLLIDKSDRVFATNPQVNKSEYLETKSKKLYNKLCLYLPEKNELGIIETFMWIFKLVLNR</sequence>
<proteinExistence type="predicted"/>
<protein>
    <submittedName>
        <fullName evidence="1">Uncharacterized protein</fullName>
    </submittedName>
</protein>
<gene>
    <name evidence="1" type="ORF">M9Y10_010309</name>
</gene>
<keyword evidence="2" id="KW-1185">Reference proteome</keyword>
<evidence type="ECO:0000313" key="2">
    <source>
        <dbReference type="Proteomes" id="UP001470230"/>
    </source>
</evidence>
<name>A0ABR2IMR5_9EUKA</name>
<comment type="caution">
    <text evidence="1">The sequence shown here is derived from an EMBL/GenBank/DDBJ whole genome shotgun (WGS) entry which is preliminary data.</text>
</comment>